<reference evidence="3 4" key="1">
    <citation type="submission" date="2018-02" db="EMBL/GenBank/DDBJ databases">
        <title>Genome sequence of Desulfovibrio carbinolicus DSM 3852.</title>
        <authorList>
            <person name="Wilbanks E."/>
            <person name="Skennerton C.T."/>
            <person name="Orphan V.J."/>
        </authorList>
    </citation>
    <scope>NUCLEOTIDE SEQUENCE [LARGE SCALE GENOMIC DNA]</scope>
    <source>
        <strain evidence="3 4">DSM 3852</strain>
    </source>
</reference>
<dbReference type="PANTHER" id="PTHR43693">
    <property type="entry name" value="PROTEIN PHOSPHATASE CHEZ"/>
    <property type="match status" value="1"/>
</dbReference>
<dbReference type="KEGG" id="dcb:C3Y92_00195"/>
<dbReference type="AlphaFoldDB" id="A0A4P6HG70"/>
<evidence type="ECO:0000313" key="4">
    <source>
        <dbReference type="Proteomes" id="UP000293296"/>
    </source>
</evidence>
<dbReference type="InterPro" id="IPR028976">
    <property type="entry name" value="CheC-like_sf"/>
</dbReference>
<dbReference type="SUPFAM" id="SSF103039">
    <property type="entry name" value="CheC-like"/>
    <property type="match status" value="1"/>
</dbReference>
<keyword evidence="1" id="KW-0145">Chemotaxis</keyword>
<evidence type="ECO:0000256" key="2">
    <source>
        <dbReference type="ARBA" id="ARBA00022801"/>
    </source>
</evidence>
<dbReference type="Proteomes" id="UP000293296">
    <property type="component" value="Chromosome"/>
</dbReference>
<accession>A0A4P6HG70</accession>
<proteinExistence type="predicted"/>
<dbReference type="GO" id="GO:0006935">
    <property type="term" value="P:chemotaxis"/>
    <property type="evidence" value="ECO:0007669"/>
    <property type="project" value="UniProtKB-KW"/>
</dbReference>
<dbReference type="EMBL" id="CP026538">
    <property type="protein sequence ID" value="QAZ65745.1"/>
    <property type="molecule type" value="Genomic_DNA"/>
</dbReference>
<dbReference type="Gene3D" id="3.40.1550.10">
    <property type="entry name" value="CheC-like"/>
    <property type="match status" value="1"/>
</dbReference>
<dbReference type="InterPro" id="IPR050992">
    <property type="entry name" value="CheZ_family_phosphatases"/>
</dbReference>
<protein>
    <submittedName>
        <fullName evidence="3">Chemotaxis protein CheC</fullName>
    </submittedName>
</protein>
<dbReference type="RefSeq" id="WP_129348376.1">
    <property type="nucleotide sequence ID" value="NZ_CP026538.1"/>
</dbReference>
<keyword evidence="2" id="KW-0378">Hydrolase</keyword>
<name>A0A4P6HG70_9BACT</name>
<evidence type="ECO:0000313" key="3">
    <source>
        <dbReference type="EMBL" id="QAZ65745.1"/>
    </source>
</evidence>
<dbReference type="OrthoDB" id="9812187at2"/>
<dbReference type="CDD" id="cd17910">
    <property type="entry name" value="CheC_ClassII"/>
    <property type="match status" value="1"/>
</dbReference>
<evidence type="ECO:0000256" key="1">
    <source>
        <dbReference type="ARBA" id="ARBA00022500"/>
    </source>
</evidence>
<sequence length="196" mass="20628">MSLSSLQLDIMQELINIGVGRAAGMLNQMVNTHIQLQVPVLRVLTPAQLAALYATRPNSVFSAVQLSFTGEFAGLSALIFPPASADKLVSVILGNGNMPAEVAAMRTGTLQEVGNIVLNGVMGSIANILREPLRYSPPDYLEADIGSIIGQSQGMVLVASTQFSMKDHLIDGEVLIIFSLSSFDSLLSAIDALAAG</sequence>
<dbReference type="PANTHER" id="PTHR43693:SF1">
    <property type="entry name" value="PROTEIN PHOSPHATASE CHEZ"/>
    <property type="match status" value="1"/>
</dbReference>
<keyword evidence="4" id="KW-1185">Reference proteome</keyword>
<organism evidence="3 4">
    <name type="scientific">Solidesulfovibrio carbinolicus</name>
    <dbReference type="NCBI Taxonomy" id="296842"/>
    <lineage>
        <taxon>Bacteria</taxon>
        <taxon>Pseudomonadati</taxon>
        <taxon>Thermodesulfobacteriota</taxon>
        <taxon>Desulfovibrionia</taxon>
        <taxon>Desulfovibrionales</taxon>
        <taxon>Desulfovibrionaceae</taxon>
        <taxon>Solidesulfovibrio</taxon>
    </lineage>
</organism>
<dbReference type="GO" id="GO:0016787">
    <property type="term" value="F:hydrolase activity"/>
    <property type="evidence" value="ECO:0007669"/>
    <property type="project" value="UniProtKB-KW"/>
</dbReference>
<gene>
    <name evidence="3" type="ORF">C3Y92_00195</name>
</gene>